<dbReference type="RefSeq" id="XP_003090718.2">
    <property type="nucleotide sequence ID" value="XM_003090670.2"/>
</dbReference>
<evidence type="ECO:0000259" key="1">
    <source>
        <dbReference type="Pfam" id="PF11977"/>
    </source>
</evidence>
<comment type="caution">
    <text evidence="2">The sequence shown here is derived from an EMBL/GenBank/DDBJ whole genome shotgun (WGS) entry which is preliminary data.</text>
</comment>
<dbReference type="PANTHER" id="PTHR12876:SF35">
    <property type="entry name" value="LD08718P-RELATED"/>
    <property type="match status" value="1"/>
</dbReference>
<feature type="domain" description="RNase NYN" evidence="1">
    <location>
        <begin position="50"/>
        <end position="200"/>
    </location>
</feature>
<dbReference type="GeneID" id="9823561"/>
<sequence length="385" mass="43776">MDYQQEEFDEPFRIHLNLDNLSEDEAIARFSLLYDEKTNSMKRRENSDYLRPICIDGTDVSNRLNHVIRKNMELFPVDKTIFNMRAITTTLWYFISRGHSAIVFLPTSLRDFAQKCSDPHELSLLAKLELIVFDDSNYLHPSSSVLLSKTIATCAENNDGCIVGSRTKYAVLGQKYSDLIDRVTNSLISPSFSLDHELKIGDSVRLVLSPDEVCRNDNNANCMNFQLLASDQVVIMSKLARIIGKNPMIDLCNRARELNISSYANSNLRNIFNNQRQSNSSNRLYQSAYHYNDPFLPDYVAPPPPIALETAAKPMKIGHRHSIYRVGENANREMQTGKERKITAFRSALIDALQPMFGLEKATSLVNDNPETDEINDLIEIGINQ</sequence>
<dbReference type="Proteomes" id="UP000483820">
    <property type="component" value="Chromosome IV"/>
</dbReference>
<dbReference type="Gene3D" id="3.40.50.11980">
    <property type="match status" value="1"/>
</dbReference>
<protein>
    <recommendedName>
        <fullName evidence="1">RNase NYN domain-containing protein</fullName>
    </recommendedName>
</protein>
<proteinExistence type="predicted"/>
<reference evidence="2 3" key="1">
    <citation type="submission" date="2019-12" db="EMBL/GenBank/DDBJ databases">
        <title>Chromosome-level assembly of the Caenorhabditis remanei genome.</title>
        <authorList>
            <person name="Teterina A.A."/>
            <person name="Willis J.H."/>
            <person name="Phillips P.C."/>
        </authorList>
    </citation>
    <scope>NUCLEOTIDE SEQUENCE [LARGE SCALE GENOMIC DNA]</scope>
    <source>
        <strain evidence="2 3">PX506</strain>
        <tissue evidence="2">Whole organism</tissue>
    </source>
</reference>
<dbReference type="EMBL" id="WUAV01000004">
    <property type="protein sequence ID" value="KAF1757041.1"/>
    <property type="molecule type" value="Genomic_DNA"/>
</dbReference>
<dbReference type="GO" id="GO:0003729">
    <property type="term" value="F:mRNA binding"/>
    <property type="evidence" value="ECO:0007669"/>
    <property type="project" value="TreeGrafter"/>
</dbReference>
<dbReference type="AlphaFoldDB" id="A0A6A5GQU0"/>
<dbReference type="KEGG" id="crq:GCK72_013496"/>
<organism evidence="2 3">
    <name type="scientific">Caenorhabditis remanei</name>
    <name type="common">Caenorhabditis vulgaris</name>
    <dbReference type="NCBI Taxonomy" id="31234"/>
    <lineage>
        <taxon>Eukaryota</taxon>
        <taxon>Metazoa</taxon>
        <taxon>Ecdysozoa</taxon>
        <taxon>Nematoda</taxon>
        <taxon>Chromadorea</taxon>
        <taxon>Rhabditida</taxon>
        <taxon>Rhabditina</taxon>
        <taxon>Rhabditomorpha</taxon>
        <taxon>Rhabditoidea</taxon>
        <taxon>Rhabditidae</taxon>
        <taxon>Peloderinae</taxon>
        <taxon>Caenorhabditis</taxon>
    </lineage>
</organism>
<dbReference type="GO" id="GO:0004521">
    <property type="term" value="F:RNA endonuclease activity"/>
    <property type="evidence" value="ECO:0007669"/>
    <property type="project" value="TreeGrafter"/>
</dbReference>
<dbReference type="InterPro" id="IPR021869">
    <property type="entry name" value="RNase_Zc3h12_NYN"/>
</dbReference>
<evidence type="ECO:0000313" key="2">
    <source>
        <dbReference type="EMBL" id="KAF1757041.1"/>
    </source>
</evidence>
<evidence type="ECO:0000313" key="3">
    <source>
        <dbReference type="Proteomes" id="UP000483820"/>
    </source>
</evidence>
<dbReference type="GO" id="GO:0036464">
    <property type="term" value="C:cytoplasmic ribonucleoprotein granule"/>
    <property type="evidence" value="ECO:0007669"/>
    <property type="project" value="TreeGrafter"/>
</dbReference>
<dbReference type="InterPro" id="IPR051101">
    <property type="entry name" value="ZC3H12/N4BP1_RNase_Reg"/>
</dbReference>
<dbReference type="PANTHER" id="PTHR12876">
    <property type="entry name" value="N4BP1-RELATED"/>
    <property type="match status" value="1"/>
</dbReference>
<gene>
    <name evidence="2" type="ORF">GCK72_013496</name>
</gene>
<name>A0A6A5GQU0_CAERE</name>
<dbReference type="CTD" id="9823561"/>
<accession>A0A6A5GQU0</accession>
<dbReference type="GO" id="GO:0005634">
    <property type="term" value="C:nucleus"/>
    <property type="evidence" value="ECO:0007669"/>
    <property type="project" value="TreeGrafter"/>
</dbReference>
<dbReference type="Pfam" id="PF11977">
    <property type="entry name" value="RNase_Zc3h12a"/>
    <property type="match status" value="1"/>
</dbReference>